<dbReference type="SMART" id="SM00332">
    <property type="entry name" value="PP2Cc"/>
    <property type="match status" value="1"/>
</dbReference>
<dbReference type="PROSITE" id="PS51746">
    <property type="entry name" value="PPM_2"/>
    <property type="match status" value="1"/>
</dbReference>
<protein>
    <recommendedName>
        <fullName evidence="1">PPM-type phosphatase domain-containing protein</fullName>
    </recommendedName>
</protein>
<dbReference type="InterPro" id="IPR001932">
    <property type="entry name" value="PPM-type_phosphatase-like_dom"/>
</dbReference>
<proteinExistence type="predicted"/>
<keyword evidence="3" id="KW-1185">Reference proteome</keyword>
<sequence length="300" mass="32502">MEQQIDIATIDAPCWGTVGAGRCRGGRPTQQDDLVCLHDPLSATWLLVLADGMGGEGAGELASAGVIAAAKSLWTRGDWRNLPGAVFLEQFCQEAHLELLRRGAALADASPRATIVALLLKGRHAFWAHVGDSRLYRIEHHRVAGCTEDHSLVQERVRRGELAADQAGSAPDQHQLLRGLGGARRPEVEHGYAPRRRDQRFALCSDGVWAHLSGAELAAFADYADPSLAVREALSLVLRRGRGEGDNAALILVRAEPAAFHVLASMRRAWSRILGRFAVPGHTRAPLSGRQVSLHDSEPR</sequence>
<dbReference type="AlphaFoldDB" id="A0A160N2L5"/>
<dbReference type="Proteomes" id="UP000077255">
    <property type="component" value="Chromosome"/>
</dbReference>
<dbReference type="EMBL" id="CP014841">
    <property type="protein sequence ID" value="AND69874.1"/>
    <property type="molecule type" value="Genomic_DNA"/>
</dbReference>
<gene>
    <name evidence="2" type="ORF">ATSB10_24200</name>
</gene>
<dbReference type="RefSeq" id="WP_063673001.1">
    <property type="nucleotide sequence ID" value="NZ_CP014841.1"/>
</dbReference>
<dbReference type="Gene3D" id="3.60.40.10">
    <property type="entry name" value="PPM-type phosphatase domain"/>
    <property type="match status" value="1"/>
</dbReference>
<dbReference type="SMART" id="SM00331">
    <property type="entry name" value="PP2C_SIG"/>
    <property type="match status" value="1"/>
</dbReference>
<dbReference type="OrthoDB" id="9801841at2"/>
<evidence type="ECO:0000259" key="1">
    <source>
        <dbReference type="PROSITE" id="PS51746"/>
    </source>
</evidence>
<evidence type="ECO:0000313" key="3">
    <source>
        <dbReference type="Proteomes" id="UP000077255"/>
    </source>
</evidence>
<dbReference type="KEGG" id="dtx:ATSB10_24200"/>
<dbReference type="CDD" id="cd00143">
    <property type="entry name" value="PP2Cc"/>
    <property type="match status" value="1"/>
</dbReference>
<dbReference type="STRING" id="445710.ATSB10_24200"/>
<evidence type="ECO:0000313" key="2">
    <source>
        <dbReference type="EMBL" id="AND69874.1"/>
    </source>
</evidence>
<organism evidence="2 3">
    <name type="scientific">Dyella thiooxydans</name>
    <dbReference type="NCBI Taxonomy" id="445710"/>
    <lineage>
        <taxon>Bacteria</taxon>
        <taxon>Pseudomonadati</taxon>
        <taxon>Pseudomonadota</taxon>
        <taxon>Gammaproteobacteria</taxon>
        <taxon>Lysobacterales</taxon>
        <taxon>Rhodanobacteraceae</taxon>
        <taxon>Dyella</taxon>
    </lineage>
</organism>
<name>A0A160N2L5_9GAMM</name>
<feature type="domain" description="PPM-type phosphatase" evidence="1">
    <location>
        <begin position="17"/>
        <end position="255"/>
    </location>
</feature>
<dbReference type="InterPro" id="IPR036457">
    <property type="entry name" value="PPM-type-like_dom_sf"/>
</dbReference>
<dbReference type="PATRIC" id="fig|445710.3.peg.2413"/>
<accession>A0A160N2L5</accession>
<reference evidence="2 3" key="1">
    <citation type="submission" date="2016-02" db="EMBL/GenBank/DDBJ databases">
        <title>Complete genome sequencing and analysis of ATSB10, Dyella thiooxydans isolated from rhizosphere soil of sunflower (Helianthus annuus L.).</title>
        <authorList>
            <person name="Lee Y."/>
            <person name="Hwangbo K."/>
            <person name="Chung H."/>
            <person name="Yoo J."/>
            <person name="Kim K.Y."/>
            <person name="Sa T.M."/>
            <person name="Um Y."/>
            <person name="Madhaiyan M."/>
        </authorList>
    </citation>
    <scope>NUCLEOTIDE SEQUENCE [LARGE SCALE GENOMIC DNA]</scope>
    <source>
        <strain evidence="2 3">ATSB10</strain>
    </source>
</reference>
<dbReference type="Pfam" id="PF13672">
    <property type="entry name" value="PP2C_2"/>
    <property type="match status" value="1"/>
</dbReference>
<dbReference type="SUPFAM" id="SSF81606">
    <property type="entry name" value="PP2C-like"/>
    <property type="match status" value="1"/>
</dbReference>